<evidence type="ECO:0000313" key="13">
    <source>
        <dbReference type="EMBL" id="AII87916.1"/>
    </source>
</evidence>
<protein>
    <recommendedName>
        <fullName evidence="12">Fluoride-specific ion channel FluC</fullName>
    </recommendedName>
</protein>
<evidence type="ECO:0000256" key="5">
    <source>
        <dbReference type="ARBA" id="ARBA00022989"/>
    </source>
</evidence>
<keyword evidence="7 12" id="KW-0406">Ion transport</keyword>
<dbReference type="AlphaFoldDB" id="A0AAN0RKP0"/>
<comment type="similarity">
    <text evidence="10 12">Belongs to the fluoride channel Fluc/FEX (TC 1.A.43) family.</text>
</comment>
<gene>
    <name evidence="12" type="primary">fluC</name>
    <name evidence="12" type="synonym">crcB</name>
    <name evidence="13" type="ORF">RCA23_c23940</name>
</gene>
<dbReference type="PANTHER" id="PTHR28259:SF1">
    <property type="entry name" value="FLUORIDE EXPORT PROTEIN 1-RELATED"/>
    <property type="match status" value="1"/>
</dbReference>
<dbReference type="InterPro" id="IPR003691">
    <property type="entry name" value="FluC"/>
</dbReference>
<feature type="transmembrane region" description="Helical" evidence="12">
    <location>
        <begin position="6"/>
        <end position="27"/>
    </location>
</feature>
<organism evidence="13 14">
    <name type="scientific">Planktomarina temperata RCA23</name>
    <dbReference type="NCBI Taxonomy" id="666509"/>
    <lineage>
        <taxon>Bacteria</taxon>
        <taxon>Pseudomonadati</taxon>
        <taxon>Pseudomonadota</taxon>
        <taxon>Alphaproteobacteria</taxon>
        <taxon>Rhodobacterales</taxon>
        <taxon>Paracoccaceae</taxon>
        <taxon>Planktomarina</taxon>
    </lineage>
</organism>
<feature type="transmembrane region" description="Helical" evidence="12">
    <location>
        <begin position="34"/>
        <end position="57"/>
    </location>
</feature>
<feature type="transmembrane region" description="Helical" evidence="12">
    <location>
        <begin position="99"/>
        <end position="124"/>
    </location>
</feature>
<dbReference type="Pfam" id="PF02537">
    <property type="entry name" value="CRCB"/>
    <property type="match status" value="1"/>
</dbReference>
<evidence type="ECO:0000256" key="3">
    <source>
        <dbReference type="ARBA" id="ARBA00022519"/>
    </source>
</evidence>
<comment type="subcellular location">
    <subcellularLocation>
        <location evidence="1 12">Cell membrane</location>
        <topology evidence="1 12">Multi-pass membrane protein</topology>
    </subcellularLocation>
</comment>
<evidence type="ECO:0000256" key="10">
    <source>
        <dbReference type="ARBA" id="ARBA00035120"/>
    </source>
</evidence>
<dbReference type="RefSeq" id="WP_044050544.1">
    <property type="nucleotide sequence ID" value="NZ_CP003984.1"/>
</dbReference>
<evidence type="ECO:0000313" key="14">
    <source>
        <dbReference type="Proteomes" id="UP000028680"/>
    </source>
</evidence>
<evidence type="ECO:0000256" key="6">
    <source>
        <dbReference type="ARBA" id="ARBA00023053"/>
    </source>
</evidence>
<feature type="binding site" evidence="12">
    <location>
        <position position="74"/>
    </location>
    <ligand>
        <name>Na(+)</name>
        <dbReference type="ChEBI" id="CHEBI:29101"/>
        <note>structural</note>
    </ligand>
</feature>
<comment type="activity regulation">
    <text evidence="12">Na(+) is not transported, but it plays an essential structural role and its presence is essential for fluoride channel function.</text>
</comment>
<dbReference type="HAMAP" id="MF_00454">
    <property type="entry name" value="FluC"/>
    <property type="match status" value="1"/>
</dbReference>
<dbReference type="GO" id="GO:0005886">
    <property type="term" value="C:plasma membrane"/>
    <property type="evidence" value="ECO:0007669"/>
    <property type="project" value="UniProtKB-SubCell"/>
</dbReference>
<keyword evidence="9 12" id="KW-0407">Ion channel</keyword>
<keyword evidence="12" id="KW-0479">Metal-binding</keyword>
<evidence type="ECO:0000256" key="11">
    <source>
        <dbReference type="ARBA" id="ARBA00035585"/>
    </source>
</evidence>
<sequence length="125" mass="12891">MLTTVLQVALGGAIGAVLRFLAGVGILRLVGPGFPLAVMTVNILGSFAMGMFVVYAAQRGMTYLTPLVMTGLLGGFTTFSAFSLEAVTLFERGSMGQALGYVTLSVVLSIGGLIVGLMIARGIWA</sequence>
<keyword evidence="12" id="KW-0813">Transport</keyword>
<proteinExistence type="inferred from homology"/>
<keyword evidence="3" id="KW-0997">Cell inner membrane</keyword>
<keyword evidence="2 12" id="KW-1003">Cell membrane</keyword>
<dbReference type="GeneID" id="93368737"/>
<evidence type="ECO:0000256" key="9">
    <source>
        <dbReference type="ARBA" id="ARBA00023303"/>
    </source>
</evidence>
<dbReference type="Proteomes" id="UP000028680">
    <property type="component" value="Chromosome"/>
</dbReference>
<keyword evidence="14" id="KW-1185">Reference proteome</keyword>
<evidence type="ECO:0000256" key="12">
    <source>
        <dbReference type="HAMAP-Rule" id="MF_00454"/>
    </source>
</evidence>
<dbReference type="GO" id="GO:0046872">
    <property type="term" value="F:metal ion binding"/>
    <property type="evidence" value="ECO:0007669"/>
    <property type="project" value="UniProtKB-KW"/>
</dbReference>
<reference evidence="13 14" key="1">
    <citation type="journal article" date="2014" name="ISME J.">
        <title>Adaptation of an abundant Roseobacter RCA organism to pelagic systems revealed by genomic and transcriptomic analyses.</title>
        <authorList>
            <person name="Voget S."/>
            <person name="Wemheuer B."/>
            <person name="Brinkhoff T."/>
            <person name="Vollmers J."/>
            <person name="Dietrich S."/>
            <person name="Giebel H.A."/>
            <person name="Beardsley C."/>
            <person name="Sardemann C."/>
            <person name="Bakenhus I."/>
            <person name="Billerbeck S."/>
            <person name="Daniel R."/>
            <person name="Simon M."/>
        </authorList>
    </citation>
    <scope>NUCLEOTIDE SEQUENCE [LARGE SCALE GENOMIC DNA]</scope>
    <source>
        <strain evidence="13 14">RCA23</strain>
    </source>
</reference>
<comment type="catalytic activity">
    <reaction evidence="11">
        <text>fluoride(in) = fluoride(out)</text>
        <dbReference type="Rhea" id="RHEA:76159"/>
        <dbReference type="ChEBI" id="CHEBI:17051"/>
    </reaction>
    <physiologicalReaction direction="left-to-right" evidence="11">
        <dbReference type="Rhea" id="RHEA:76160"/>
    </physiologicalReaction>
</comment>
<dbReference type="NCBIfam" id="NF010805">
    <property type="entry name" value="PRK14209.1"/>
    <property type="match status" value="1"/>
</dbReference>
<keyword evidence="8 12" id="KW-0472">Membrane</keyword>
<keyword evidence="4 12" id="KW-0812">Transmembrane</keyword>
<dbReference type="GO" id="GO:0062054">
    <property type="term" value="F:fluoride channel activity"/>
    <property type="evidence" value="ECO:0007669"/>
    <property type="project" value="UniProtKB-UniRule"/>
</dbReference>
<feature type="binding site" evidence="12">
    <location>
        <position position="77"/>
    </location>
    <ligand>
        <name>Na(+)</name>
        <dbReference type="ChEBI" id="CHEBI:29101"/>
        <note>structural</note>
    </ligand>
</feature>
<accession>A0AAN0RKP0</accession>
<evidence type="ECO:0000256" key="2">
    <source>
        <dbReference type="ARBA" id="ARBA00022475"/>
    </source>
</evidence>
<evidence type="ECO:0000256" key="4">
    <source>
        <dbReference type="ARBA" id="ARBA00022692"/>
    </source>
</evidence>
<keyword evidence="6 12" id="KW-0915">Sodium</keyword>
<evidence type="ECO:0000256" key="7">
    <source>
        <dbReference type="ARBA" id="ARBA00023065"/>
    </source>
</evidence>
<comment type="function">
    <text evidence="12">Fluoride-specific ion channel. Important for reducing fluoride concentration in the cell, thus reducing its toxicity.</text>
</comment>
<evidence type="ECO:0000256" key="8">
    <source>
        <dbReference type="ARBA" id="ARBA00023136"/>
    </source>
</evidence>
<dbReference type="PANTHER" id="PTHR28259">
    <property type="entry name" value="FLUORIDE EXPORT PROTEIN 1-RELATED"/>
    <property type="match status" value="1"/>
</dbReference>
<keyword evidence="5 12" id="KW-1133">Transmembrane helix</keyword>
<name>A0AAN0RKP0_9RHOB</name>
<dbReference type="EMBL" id="CP003984">
    <property type="protein sequence ID" value="AII87916.1"/>
    <property type="molecule type" value="Genomic_DNA"/>
</dbReference>
<dbReference type="NCBIfam" id="TIGR00494">
    <property type="entry name" value="crcB"/>
    <property type="match status" value="1"/>
</dbReference>
<evidence type="ECO:0000256" key="1">
    <source>
        <dbReference type="ARBA" id="ARBA00004651"/>
    </source>
</evidence>
<dbReference type="GO" id="GO:0140114">
    <property type="term" value="P:cellular detoxification of fluoride"/>
    <property type="evidence" value="ECO:0007669"/>
    <property type="project" value="UniProtKB-UniRule"/>
</dbReference>
<dbReference type="KEGG" id="ptp:RCA23_c23940"/>
<feature type="transmembrane region" description="Helical" evidence="12">
    <location>
        <begin position="63"/>
        <end position="87"/>
    </location>
</feature>